<gene>
    <name evidence="4" type="ORF">D5R97_09665</name>
</gene>
<evidence type="ECO:0000313" key="5">
    <source>
        <dbReference type="Proteomes" id="UP000285138"/>
    </source>
</evidence>
<reference evidence="4 5" key="1">
    <citation type="submission" date="2018-08" db="EMBL/GenBank/DDBJ databases">
        <title>The metabolism and importance of syntrophic acetate oxidation coupled to methane or sulfide production in haloalkaline environments.</title>
        <authorList>
            <person name="Timmers P.H.A."/>
            <person name="Vavourakis C.D."/>
            <person name="Sorokin D.Y."/>
            <person name="Sinninghe Damste J.S."/>
            <person name="Muyzer G."/>
            <person name="Stams A.J.M."/>
            <person name="Plugge C.M."/>
        </authorList>
    </citation>
    <scope>NUCLEOTIDE SEQUENCE [LARGE SCALE GENOMIC DNA]</scope>
    <source>
        <strain evidence="4">MSAO_Bac1</strain>
    </source>
</reference>
<dbReference type="InterPro" id="IPR002880">
    <property type="entry name" value="Pyrv_Fd/Flavodoxin_OxRdtase_N"/>
</dbReference>
<dbReference type="SUPFAM" id="SSF52518">
    <property type="entry name" value="Thiamin diphosphate-binding fold (THDP-binding)"/>
    <property type="match status" value="1"/>
</dbReference>
<evidence type="ECO:0000259" key="2">
    <source>
        <dbReference type="Pfam" id="PF01855"/>
    </source>
</evidence>
<dbReference type="CDD" id="cd07034">
    <property type="entry name" value="TPP_PYR_PFOR_IOR-alpha_like"/>
    <property type="match status" value="1"/>
</dbReference>
<dbReference type="AlphaFoldDB" id="A0A424YA62"/>
<comment type="caution">
    <text evidence="4">The sequence shown here is derived from an EMBL/GenBank/DDBJ whole genome shotgun (WGS) entry which is preliminary data.</text>
</comment>
<evidence type="ECO:0000256" key="1">
    <source>
        <dbReference type="ARBA" id="ARBA00023002"/>
    </source>
</evidence>
<evidence type="ECO:0000313" key="4">
    <source>
        <dbReference type="EMBL" id="RQD73249.1"/>
    </source>
</evidence>
<dbReference type="InterPro" id="IPR009014">
    <property type="entry name" value="Transketo_C/PFOR_II"/>
</dbReference>
<dbReference type="Proteomes" id="UP000285138">
    <property type="component" value="Unassembled WGS sequence"/>
</dbReference>
<sequence length="388" mass="43304">MFLYILSGLVKPIFRRCLFLEKPIIEEKRVFMTGNEVVAWGAIAAQADIMYGYPITPQNEIMHYWTRLAPKYQKKFLQTEDELSAGFATIGGILAGKKAFSATAGPGNTLFQEPISMAEMMRIPMVVVIQQRGGPSTATVIYSQQEVNMTTYGGNGEGMRIVYSTASHQELFDCMIKAFNNAWKYRFPTFVLGDGYQAKMREPLVMYNPQERGIEMVEPEVIMGKEGVPGRDRDPVYLRNAYSMEEELYDVVMPTIEEYNRIAPEITEHHSFSCEDADLIIIAHGIVSRAAVAAVEELRKEGVKVGVFRPVTLRPFPEKALRETAGVTSSFLAVESSNGQMARLVKEALFGLEVKMDAIFKPGVGITSEEIVQHVKNLAVSSTRTAVK</sequence>
<keyword evidence="1" id="KW-0560">Oxidoreductase</keyword>
<proteinExistence type="predicted"/>
<feature type="domain" description="Pyruvate flavodoxin/ferredoxin oxidoreductase pyrimidine binding" evidence="2">
    <location>
        <begin position="41"/>
        <end position="253"/>
    </location>
</feature>
<dbReference type="InterPro" id="IPR029061">
    <property type="entry name" value="THDP-binding"/>
</dbReference>
<feature type="domain" description="Pyruvate:ferredoxin oxidoreductase core" evidence="3">
    <location>
        <begin position="277"/>
        <end position="353"/>
    </location>
</feature>
<dbReference type="PANTHER" id="PTHR43088">
    <property type="entry name" value="SUBUNIT OF PYRUVATE:FLAVODOXIN OXIDOREDUCTASE-RELATED"/>
    <property type="match status" value="1"/>
</dbReference>
<dbReference type="PANTHER" id="PTHR43088:SF1">
    <property type="entry name" value="SUBUNIT OF PYRUVATE:FLAVODOXIN OXIDOREDUCTASE"/>
    <property type="match status" value="1"/>
</dbReference>
<dbReference type="GO" id="GO:0016491">
    <property type="term" value="F:oxidoreductase activity"/>
    <property type="evidence" value="ECO:0007669"/>
    <property type="project" value="UniProtKB-KW"/>
</dbReference>
<dbReference type="Gene3D" id="3.40.50.970">
    <property type="match status" value="1"/>
</dbReference>
<dbReference type="InterPro" id="IPR052368">
    <property type="entry name" value="2-oxoacid_oxidoreductase"/>
</dbReference>
<protein>
    <submittedName>
        <fullName evidence="4">Ferredoxin oxidoreductase</fullName>
    </submittedName>
</protein>
<dbReference type="Pfam" id="PF17147">
    <property type="entry name" value="PFOR_II"/>
    <property type="match status" value="1"/>
</dbReference>
<dbReference type="EMBL" id="QZAA01000268">
    <property type="protein sequence ID" value="RQD73249.1"/>
    <property type="molecule type" value="Genomic_DNA"/>
</dbReference>
<dbReference type="InterPro" id="IPR033412">
    <property type="entry name" value="PFOR_II"/>
</dbReference>
<dbReference type="SUPFAM" id="SSF52922">
    <property type="entry name" value="TK C-terminal domain-like"/>
    <property type="match status" value="1"/>
</dbReference>
<accession>A0A424YA62</accession>
<dbReference type="Gene3D" id="3.40.50.920">
    <property type="match status" value="1"/>
</dbReference>
<evidence type="ECO:0000259" key="3">
    <source>
        <dbReference type="Pfam" id="PF17147"/>
    </source>
</evidence>
<name>A0A424YA62_9FIRM</name>
<organism evidence="4 5">
    <name type="scientific">Candidatus Syntrophonatronum acetioxidans</name>
    <dbReference type="NCBI Taxonomy" id="1795816"/>
    <lineage>
        <taxon>Bacteria</taxon>
        <taxon>Bacillati</taxon>
        <taxon>Bacillota</taxon>
        <taxon>Clostridia</taxon>
        <taxon>Eubacteriales</taxon>
        <taxon>Syntrophomonadaceae</taxon>
        <taxon>Candidatus Syntrophonatronum</taxon>
    </lineage>
</organism>
<dbReference type="Pfam" id="PF01855">
    <property type="entry name" value="POR_N"/>
    <property type="match status" value="1"/>
</dbReference>